<dbReference type="Proteomes" id="UP000732377">
    <property type="component" value="Unassembled WGS sequence"/>
</dbReference>
<accession>A0A953I665</accession>
<dbReference type="EMBL" id="PIUK01000231">
    <property type="protein sequence ID" value="MBY6277726.1"/>
    <property type="molecule type" value="Genomic_DNA"/>
</dbReference>
<proteinExistence type="predicted"/>
<reference evidence="1" key="1">
    <citation type="submission" date="2017-11" db="EMBL/GenBank/DDBJ databases">
        <title>Three new genomes from thermophilic consortium.</title>
        <authorList>
            <person name="Quaggio R."/>
            <person name="Amgarten D."/>
            <person name="Setubal J.C."/>
        </authorList>
    </citation>
    <scope>NUCLEOTIDE SEQUENCE</scope>
    <source>
        <strain evidence="1">ZCTH01-B2</strain>
    </source>
</reference>
<name>A0A953I665_SYMTR</name>
<evidence type="ECO:0000313" key="1">
    <source>
        <dbReference type="EMBL" id="MBY6277726.1"/>
    </source>
</evidence>
<protein>
    <recommendedName>
        <fullName evidence="3">PASTA domain-containing protein</fullName>
    </recommendedName>
</protein>
<sequence length="82" mass="8930">MESGSWRWDLVGLRWEEAQAILQDRGVAYTWSVTAPPNRPVGIGELRVVAQRETPAGPAFVLAHREYARRDQAAGQGGQGGA</sequence>
<comment type="caution">
    <text evidence="1">The sequence shown here is derived from an EMBL/GenBank/DDBJ whole genome shotgun (WGS) entry which is preliminary data.</text>
</comment>
<dbReference type="AlphaFoldDB" id="A0A953I665"/>
<gene>
    <name evidence="1" type="ORF">CWE10_16275</name>
</gene>
<evidence type="ECO:0000313" key="2">
    <source>
        <dbReference type="Proteomes" id="UP000732377"/>
    </source>
</evidence>
<evidence type="ECO:0008006" key="3">
    <source>
        <dbReference type="Google" id="ProtNLM"/>
    </source>
</evidence>
<dbReference type="RefSeq" id="WP_273381056.1">
    <property type="nucleotide sequence ID" value="NZ_PIUK01000231.1"/>
</dbReference>
<organism evidence="1 2">
    <name type="scientific">Symbiobacterium thermophilum</name>
    <dbReference type="NCBI Taxonomy" id="2734"/>
    <lineage>
        <taxon>Bacteria</taxon>
        <taxon>Bacillati</taxon>
        <taxon>Bacillota</taxon>
        <taxon>Clostridia</taxon>
        <taxon>Eubacteriales</taxon>
        <taxon>Symbiobacteriaceae</taxon>
        <taxon>Symbiobacterium</taxon>
    </lineage>
</organism>